<dbReference type="InterPro" id="IPR029058">
    <property type="entry name" value="AB_hydrolase_fold"/>
</dbReference>
<reference evidence="2 3" key="1">
    <citation type="submission" date="2020-07" db="EMBL/GenBank/DDBJ databases">
        <title>Novel species isolated from subtropical streams in China.</title>
        <authorList>
            <person name="Lu H."/>
        </authorList>
    </citation>
    <scope>NUCLEOTIDE SEQUENCE [LARGE SCALE GENOMIC DNA]</scope>
    <source>
        <strain evidence="2 3">FT3S</strain>
    </source>
</reference>
<name>A0A7W2I5E4_9BURK</name>
<dbReference type="Pfam" id="PF00561">
    <property type="entry name" value="Abhydrolase_1"/>
    <property type="match status" value="1"/>
</dbReference>
<dbReference type="InterPro" id="IPR000073">
    <property type="entry name" value="AB_hydrolase_1"/>
</dbReference>
<dbReference type="PANTHER" id="PTHR43433:SF5">
    <property type="entry name" value="AB HYDROLASE-1 DOMAIN-CONTAINING PROTEIN"/>
    <property type="match status" value="1"/>
</dbReference>
<evidence type="ECO:0000259" key="1">
    <source>
        <dbReference type="Pfam" id="PF00561"/>
    </source>
</evidence>
<dbReference type="GO" id="GO:0046503">
    <property type="term" value="P:glycerolipid catabolic process"/>
    <property type="evidence" value="ECO:0007669"/>
    <property type="project" value="TreeGrafter"/>
</dbReference>
<dbReference type="AlphaFoldDB" id="A0A7W2I5E4"/>
<dbReference type="SUPFAM" id="SSF53474">
    <property type="entry name" value="alpha/beta-Hydrolases"/>
    <property type="match status" value="1"/>
</dbReference>
<dbReference type="Proteomes" id="UP000566711">
    <property type="component" value="Unassembled WGS sequence"/>
</dbReference>
<dbReference type="PANTHER" id="PTHR43433">
    <property type="entry name" value="HYDROLASE, ALPHA/BETA FOLD FAMILY PROTEIN"/>
    <property type="match status" value="1"/>
</dbReference>
<protein>
    <submittedName>
        <fullName evidence="2">Alpha/beta hydrolase</fullName>
    </submittedName>
</protein>
<dbReference type="Gene3D" id="3.40.50.1820">
    <property type="entry name" value="alpha/beta hydrolase"/>
    <property type="match status" value="1"/>
</dbReference>
<keyword evidence="2" id="KW-0378">Hydrolase</keyword>
<comment type="caution">
    <text evidence="2">The sequence shown here is derived from an EMBL/GenBank/DDBJ whole genome shotgun (WGS) entry which is preliminary data.</text>
</comment>
<keyword evidence="3" id="KW-1185">Reference proteome</keyword>
<evidence type="ECO:0000313" key="2">
    <source>
        <dbReference type="EMBL" id="MBA5604292.1"/>
    </source>
</evidence>
<organism evidence="2 3">
    <name type="scientific">Rugamonas fusca</name>
    <dbReference type="NCBI Taxonomy" id="2758568"/>
    <lineage>
        <taxon>Bacteria</taxon>
        <taxon>Pseudomonadati</taxon>
        <taxon>Pseudomonadota</taxon>
        <taxon>Betaproteobacteria</taxon>
        <taxon>Burkholderiales</taxon>
        <taxon>Oxalobacteraceae</taxon>
        <taxon>Telluria group</taxon>
        <taxon>Rugamonas</taxon>
    </lineage>
</organism>
<dbReference type="EMBL" id="JACEZS010000001">
    <property type="protein sequence ID" value="MBA5604292.1"/>
    <property type="molecule type" value="Genomic_DNA"/>
</dbReference>
<gene>
    <name evidence="2" type="ORF">H3H36_02815</name>
</gene>
<sequence>MATALANGITIAYETQGDPHDPPVLLVMGLGMQLTSWPQDFVDGLVEQGYYVIRFDNRDSGLSSKLRQHGTPSMTLTWLKSLVRWPIKSPYTLHDMADDARGLLDFLGIPKAHVVGVSMGGMIGQIFAACHAERTLSLTSIMSSSGRRGLPGPTPVARKAIMRMPADPRDRDQVVEHMVQTLRTIGSPAYPTPEKLLRTKIHQALDRNTCPDGIARQMVAIVACGDRTPLLAAINCPAMVIHGAADPLVPLACGEDTAMAIPNASMHVIEGMGHDLPPQLIERLIALIDAHLHGKMELNDKLPSTRRAGSDTHY</sequence>
<feature type="domain" description="AB hydrolase-1" evidence="1">
    <location>
        <begin position="22"/>
        <end position="275"/>
    </location>
</feature>
<evidence type="ECO:0000313" key="3">
    <source>
        <dbReference type="Proteomes" id="UP000566711"/>
    </source>
</evidence>
<accession>A0A7W2I5E4</accession>
<dbReference type="RefSeq" id="WP_182213729.1">
    <property type="nucleotide sequence ID" value="NZ_JACEZS010000001.1"/>
</dbReference>
<dbReference type="InterPro" id="IPR050471">
    <property type="entry name" value="AB_hydrolase"/>
</dbReference>
<dbReference type="GO" id="GO:0004806">
    <property type="term" value="F:triacylglycerol lipase activity"/>
    <property type="evidence" value="ECO:0007669"/>
    <property type="project" value="TreeGrafter"/>
</dbReference>
<proteinExistence type="predicted"/>